<proteinExistence type="predicted"/>
<gene>
    <name evidence="3" type="ORF">Tci_924302</name>
</gene>
<feature type="chain" id="PRO_5025404336" evidence="2">
    <location>
        <begin position="45"/>
        <end position="76"/>
    </location>
</feature>
<accession>A0A699WZU2</accession>
<name>A0A699WZU2_TANCI</name>
<feature type="compositionally biased region" description="Low complexity" evidence="1">
    <location>
        <begin position="48"/>
        <end position="62"/>
    </location>
</feature>
<evidence type="ECO:0000256" key="2">
    <source>
        <dbReference type="SAM" id="SignalP"/>
    </source>
</evidence>
<dbReference type="EMBL" id="BKCJ011780965">
    <property type="protein sequence ID" value="GFD52333.1"/>
    <property type="molecule type" value="Genomic_DNA"/>
</dbReference>
<feature type="signal peptide" evidence="2">
    <location>
        <begin position="1"/>
        <end position="44"/>
    </location>
</feature>
<evidence type="ECO:0000313" key="3">
    <source>
        <dbReference type="EMBL" id="GFD52333.1"/>
    </source>
</evidence>
<organism evidence="3">
    <name type="scientific">Tanacetum cinerariifolium</name>
    <name type="common">Dalmatian daisy</name>
    <name type="synonym">Chrysanthemum cinerariifolium</name>
    <dbReference type="NCBI Taxonomy" id="118510"/>
    <lineage>
        <taxon>Eukaryota</taxon>
        <taxon>Viridiplantae</taxon>
        <taxon>Streptophyta</taxon>
        <taxon>Embryophyta</taxon>
        <taxon>Tracheophyta</taxon>
        <taxon>Spermatophyta</taxon>
        <taxon>Magnoliopsida</taxon>
        <taxon>eudicotyledons</taxon>
        <taxon>Gunneridae</taxon>
        <taxon>Pentapetalae</taxon>
        <taxon>asterids</taxon>
        <taxon>campanulids</taxon>
        <taxon>Asterales</taxon>
        <taxon>Asteraceae</taxon>
        <taxon>Asteroideae</taxon>
        <taxon>Anthemideae</taxon>
        <taxon>Anthemidinae</taxon>
        <taxon>Tanacetum</taxon>
    </lineage>
</organism>
<comment type="caution">
    <text evidence="3">The sequence shown here is derived from an EMBL/GenBank/DDBJ whole genome shotgun (WGS) entry which is preliminary data.</text>
</comment>
<dbReference type="AlphaFoldDB" id="A0A699WZU2"/>
<evidence type="ECO:0000256" key="1">
    <source>
        <dbReference type="SAM" id="MobiDB-lite"/>
    </source>
</evidence>
<keyword evidence="2" id="KW-0732">Signal</keyword>
<feature type="non-terminal residue" evidence="3">
    <location>
        <position position="1"/>
    </location>
</feature>
<feature type="region of interest" description="Disordered" evidence="1">
    <location>
        <begin position="42"/>
        <end position="76"/>
    </location>
</feature>
<reference evidence="3" key="1">
    <citation type="journal article" date="2019" name="Sci. Rep.">
        <title>Draft genome of Tanacetum cinerariifolium, the natural source of mosquito coil.</title>
        <authorList>
            <person name="Yamashiro T."/>
            <person name="Shiraishi A."/>
            <person name="Satake H."/>
            <person name="Nakayama K."/>
        </authorList>
    </citation>
    <scope>NUCLEOTIDE SEQUENCE</scope>
</reference>
<protein>
    <submittedName>
        <fullName evidence="3">Uncharacterized protein</fullName>
    </submittedName>
</protein>
<sequence length="76" mass="7607">LAHLGGHGVSPGAVAGRAHAHFLKGARWLRLLVLVLHNSAGAGAQPLGQRGLGSRARGAASGARREGNRADGCQPG</sequence>